<dbReference type="EMBL" id="BJYS01000015">
    <property type="protein sequence ID" value="GEO04562.1"/>
    <property type="molecule type" value="Genomic_DNA"/>
</dbReference>
<dbReference type="Pfam" id="PF12704">
    <property type="entry name" value="MacB_PCD"/>
    <property type="match status" value="2"/>
</dbReference>
<keyword evidence="10" id="KW-1185">Reference proteome</keyword>
<dbReference type="PANTHER" id="PTHR30572">
    <property type="entry name" value="MEMBRANE COMPONENT OF TRANSPORTER-RELATED"/>
    <property type="match status" value="1"/>
</dbReference>
<dbReference type="GO" id="GO:0005886">
    <property type="term" value="C:plasma membrane"/>
    <property type="evidence" value="ECO:0007669"/>
    <property type="project" value="UniProtKB-SubCell"/>
</dbReference>
<comment type="subcellular location">
    <subcellularLocation>
        <location evidence="1">Cell membrane</location>
        <topology evidence="1">Multi-pass membrane protein</topology>
    </subcellularLocation>
</comment>
<proteinExistence type="predicted"/>
<name>A0A512AXW3_9BACT</name>
<gene>
    <name evidence="9" type="ORF">AAE02nite_22260</name>
</gene>
<evidence type="ECO:0000256" key="2">
    <source>
        <dbReference type="ARBA" id="ARBA00022475"/>
    </source>
</evidence>
<dbReference type="InterPro" id="IPR003838">
    <property type="entry name" value="ABC3_permease_C"/>
</dbReference>
<evidence type="ECO:0000256" key="5">
    <source>
        <dbReference type="ARBA" id="ARBA00023136"/>
    </source>
</evidence>
<dbReference type="RefSeq" id="WP_146897821.1">
    <property type="nucleotide sequence ID" value="NZ_BJYS01000015.1"/>
</dbReference>
<feature type="domain" description="MacB-like periplasmic core" evidence="8">
    <location>
        <begin position="506"/>
        <end position="636"/>
    </location>
</feature>
<dbReference type="Proteomes" id="UP000321532">
    <property type="component" value="Unassembled WGS sequence"/>
</dbReference>
<comment type="caution">
    <text evidence="9">The sequence shown here is derived from an EMBL/GenBank/DDBJ whole genome shotgun (WGS) entry which is preliminary data.</text>
</comment>
<evidence type="ECO:0000259" key="8">
    <source>
        <dbReference type="Pfam" id="PF12704"/>
    </source>
</evidence>
<evidence type="ECO:0000256" key="1">
    <source>
        <dbReference type="ARBA" id="ARBA00004651"/>
    </source>
</evidence>
<dbReference type="Pfam" id="PF02687">
    <property type="entry name" value="FtsX"/>
    <property type="match status" value="2"/>
</dbReference>
<dbReference type="InterPro" id="IPR025857">
    <property type="entry name" value="MacB_PCD"/>
</dbReference>
<feature type="transmembrane region" description="Helical" evidence="6">
    <location>
        <begin position="729"/>
        <end position="746"/>
    </location>
</feature>
<keyword evidence="4 6" id="KW-1133">Transmembrane helix</keyword>
<evidence type="ECO:0000256" key="3">
    <source>
        <dbReference type="ARBA" id="ARBA00022692"/>
    </source>
</evidence>
<protein>
    <submittedName>
        <fullName evidence="9">ABC transporter permease</fullName>
    </submittedName>
</protein>
<accession>A0A512AXW3</accession>
<feature type="transmembrane region" description="Helical" evidence="6">
    <location>
        <begin position="278"/>
        <end position="297"/>
    </location>
</feature>
<feature type="transmembrane region" description="Helical" evidence="6">
    <location>
        <begin position="674"/>
        <end position="693"/>
    </location>
</feature>
<evidence type="ECO:0000313" key="9">
    <source>
        <dbReference type="EMBL" id="GEO04562.1"/>
    </source>
</evidence>
<dbReference type="OrthoDB" id="5933722at2"/>
<keyword evidence="2" id="KW-1003">Cell membrane</keyword>
<feature type="domain" description="MacB-like periplasmic core" evidence="8">
    <location>
        <begin position="21"/>
        <end position="233"/>
    </location>
</feature>
<evidence type="ECO:0000313" key="10">
    <source>
        <dbReference type="Proteomes" id="UP000321532"/>
    </source>
</evidence>
<feature type="domain" description="ABC3 transporter permease C-terminal" evidence="7">
    <location>
        <begin position="283"/>
        <end position="393"/>
    </location>
</feature>
<sequence>MLKNYFNIAWRNLRKHNAFAVINISGLALGLTAFWLITLYVADEMSYDRFHANADQIYRVVHYAHWGDNQMQLAPTSAPFGPALQAEFPEVKAFVRLVPEGGGVITYQNKRLKADDVFLADKNIFRVFSYPFLYGNPATALAKPDAIVLTESLAVKIFGSAATALNKTVKLNDQFTNLVTGVIKDVPENSHVQFSALQSLPANFTEGWQYFHLYTYLLLAPEANAKSLEAKLPAFAAKNIQKEMGVPDYRLALQPIKSIHLHSDLDYEIGANGNINTVYIFMAAALLILLIAIINYMNLTTARSFVRVREVGVRKVLGANQSQLIGLFLTESFLLTFLATVIAIFSIELALPYFNKFAGKELSVWQFGVGNTLFILVAFSFLISICSGSYPALFLSCFRAIPALKGQLGNLSASLLFRKSLVVFQFIIAVTMIFGSLVIYKQLSYAQTKDLGFNKEQVLTFHLESGKVREQVAVLKAQLLQSPFIEGAAVAGNPIGNNNIGGLGYWFDPENTGNFNAHNVSVQELMVDADFLQTLEIKLLAGRNFSRTTDQFQSMLINETLMKKLGLKNPIGIKAQFNTDDKGTRGERAIIGVVKDFHTYSLQHKVEPMVLVMPPVASMQDNVYVKIQPHHTAEALAYLTRVFKQFDPNNALEINFLDQNFARQYEAEQKQGKILLLFTILAVFISGLGLYGLATFTAAQRTKEIGIRKVLGATVANIVAILSKDFLKLVLLANVIAWPIAWWAMHNWLQNFAFKADLGLWIFVLTGVATLLIAMLTVSFQAVRSAVANPVESLRSE</sequence>
<evidence type="ECO:0000259" key="7">
    <source>
        <dbReference type="Pfam" id="PF02687"/>
    </source>
</evidence>
<feature type="transmembrane region" description="Helical" evidence="6">
    <location>
        <begin position="333"/>
        <end position="354"/>
    </location>
</feature>
<evidence type="ECO:0000256" key="4">
    <source>
        <dbReference type="ARBA" id="ARBA00022989"/>
    </source>
</evidence>
<reference evidence="9 10" key="1">
    <citation type="submission" date="2019-07" db="EMBL/GenBank/DDBJ databases">
        <title>Whole genome shotgun sequence of Adhaeribacter aerolatus NBRC 106133.</title>
        <authorList>
            <person name="Hosoyama A."/>
            <person name="Uohara A."/>
            <person name="Ohji S."/>
            <person name="Ichikawa N."/>
        </authorList>
    </citation>
    <scope>NUCLEOTIDE SEQUENCE [LARGE SCALE GENOMIC DNA]</scope>
    <source>
        <strain evidence="9 10">NBRC 106133</strain>
    </source>
</reference>
<organism evidence="9 10">
    <name type="scientific">Adhaeribacter aerolatus</name>
    <dbReference type="NCBI Taxonomy" id="670289"/>
    <lineage>
        <taxon>Bacteria</taxon>
        <taxon>Pseudomonadati</taxon>
        <taxon>Bacteroidota</taxon>
        <taxon>Cytophagia</taxon>
        <taxon>Cytophagales</taxon>
        <taxon>Hymenobacteraceae</taxon>
        <taxon>Adhaeribacter</taxon>
    </lineage>
</organism>
<feature type="transmembrane region" description="Helical" evidence="6">
    <location>
        <begin position="421"/>
        <end position="440"/>
    </location>
</feature>
<dbReference type="InterPro" id="IPR050250">
    <property type="entry name" value="Macrolide_Exporter_MacB"/>
</dbReference>
<evidence type="ECO:0000256" key="6">
    <source>
        <dbReference type="SAM" id="Phobius"/>
    </source>
</evidence>
<dbReference type="AlphaFoldDB" id="A0A512AXW3"/>
<feature type="transmembrane region" description="Helical" evidence="6">
    <location>
        <begin position="758"/>
        <end position="778"/>
    </location>
</feature>
<dbReference type="GO" id="GO:0022857">
    <property type="term" value="F:transmembrane transporter activity"/>
    <property type="evidence" value="ECO:0007669"/>
    <property type="project" value="TreeGrafter"/>
</dbReference>
<keyword evidence="5 6" id="KW-0472">Membrane</keyword>
<feature type="transmembrane region" description="Helical" evidence="6">
    <location>
        <begin position="20"/>
        <end position="42"/>
    </location>
</feature>
<keyword evidence="3 6" id="KW-0812">Transmembrane</keyword>
<feature type="domain" description="ABC3 transporter permease C-terminal" evidence="7">
    <location>
        <begin position="677"/>
        <end position="784"/>
    </location>
</feature>
<dbReference type="PANTHER" id="PTHR30572:SF18">
    <property type="entry name" value="ABC-TYPE MACROLIDE FAMILY EXPORT SYSTEM PERMEASE COMPONENT 2"/>
    <property type="match status" value="1"/>
</dbReference>